<name>E9I7E5_DAPPU</name>
<evidence type="ECO:0000313" key="3">
    <source>
        <dbReference type="Proteomes" id="UP000000305"/>
    </source>
</evidence>
<keyword evidence="3" id="KW-1185">Reference proteome</keyword>
<dbReference type="KEGG" id="dpx:DAPPUDRAFT_345434"/>
<dbReference type="EMBL" id="GL737162">
    <property type="protein sequence ID" value="EFX60085.1"/>
    <property type="molecule type" value="Genomic_DNA"/>
</dbReference>
<sequence>MLMNNQSHNTETYVSPFSKRDAMKDTLIDQNIEDERKRYQLFDVDSRKREQERKNVYRNELLDQIEERKRKEYLSRHNLQKEKE</sequence>
<evidence type="ECO:0000256" key="1">
    <source>
        <dbReference type="SAM" id="Coils"/>
    </source>
</evidence>
<organism evidence="2 3">
    <name type="scientific">Daphnia pulex</name>
    <name type="common">Water flea</name>
    <dbReference type="NCBI Taxonomy" id="6669"/>
    <lineage>
        <taxon>Eukaryota</taxon>
        <taxon>Metazoa</taxon>
        <taxon>Ecdysozoa</taxon>
        <taxon>Arthropoda</taxon>
        <taxon>Crustacea</taxon>
        <taxon>Branchiopoda</taxon>
        <taxon>Diplostraca</taxon>
        <taxon>Cladocera</taxon>
        <taxon>Anomopoda</taxon>
        <taxon>Daphniidae</taxon>
        <taxon>Daphnia</taxon>
    </lineage>
</organism>
<dbReference type="InParanoid" id="E9I7E5"/>
<accession>E9I7E5</accession>
<feature type="coiled-coil region" evidence="1">
    <location>
        <begin position="47"/>
        <end position="82"/>
    </location>
</feature>
<dbReference type="Proteomes" id="UP000000305">
    <property type="component" value="Unassembled WGS sequence"/>
</dbReference>
<proteinExistence type="predicted"/>
<dbReference type="AlphaFoldDB" id="E9I7E5"/>
<evidence type="ECO:0000313" key="2">
    <source>
        <dbReference type="EMBL" id="EFX60085.1"/>
    </source>
</evidence>
<reference evidence="2 3" key="1">
    <citation type="journal article" date="2011" name="Science">
        <title>The ecoresponsive genome of Daphnia pulex.</title>
        <authorList>
            <person name="Colbourne J.K."/>
            <person name="Pfrender M.E."/>
            <person name="Gilbert D."/>
            <person name="Thomas W.K."/>
            <person name="Tucker A."/>
            <person name="Oakley T.H."/>
            <person name="Tokishita S."/>
            <person name="Aerts A."/>
            <person name="Arnold G.J."/>
            <person name="Basu M.K."/>
            <person name="Bauer D.J."/>
            <person name="Caceres C.E."/>
            <person name="Carmel L."/>
            <person name="Casola C."/>
            <person name="Choi J.H."/>
            <person name="Detter J.C."/>
            <person name="Dong Q."/>
            <person name="Dusheyko S."/>
            <person name="Eads B.D."/>
            <person name="Frohlich T."/>
            <person name="Geiler-Samerotte K.A."/>
            <person name="Gerlach D."/>
            <person name="Hatcher P."/>
            <person name="Jogdeo S."/>
            <person name="Krijgsveld J."/>
            <person name="Kriventseva E.V."/>
            <person name="Kultz D."/>
            <person name="Laforsch C."/>
            <person name="Lindquist E."/>
            <person name="Lopez J."/>
            <person name="Manak J.R."/>
            <person name="Muller J."/>
            <person name="Pangilinan J."/>
            <person name="Patwardhan R.P."/>
            <person name="Pitluck S."/>
            <person name="Pritham E.J."/>
            <person name="Rechtsteiner A."/>
            <person name="Rho M."/>
            <person name="Rogozin I.B."/>
            <person name="Sakarya O."/>
            <person name="Salamov A."/>
            <person name="Schaack S."/>
            <person name="Shapiro H."/>
            <person name="Shiga Y."/>
            <person name="Skalitzky C."/>
            <person name="Smith Z."/>
            <person name="Souvorov A."/>
            <person name="Sung W."/>
            <person name="Tang Z."/>
            <person name="Tsuchiya D."/>
            <person name="Tu H."/>
            <person name="Vos H."/>
            <person name="Wang M."/>
            <person name="Wolf Y.I."/>
            <person name="Yamagata H."/>
            <person name="Yamada T."/>
            <person name="Ye Y."/>
            <person name="Shaw J.R."/>
            <person name="Andrews J."/>
            <person name="Crease T.J."/>
            <person name="Tang H."/>
            <person name="Lucas S.M."/>
            <person name="Robertson H.M."/>
            <person name="Bork P."/>
            <person name="Koonin E.V."/>
            <person name="Zdobnov E.M."/>
            <person name="Grigoriev I.V."/>
            <person name="Lynch M."/>
            <person name="Boore J.L."/>
        </authorList>
    </citation>
    <scope>NUCLEOTIDE SEQUENCE [LARGE SCALE GENOMIC DNA]</scope>
</reference>
<dbReference type="HOGENOM" id="CLU_2529698_0_0_1"/>
<keyword evidence="1" id="KW-0175">Coiled coil</keyword>
<protein>
    <submittedName>
        <fullName evidence="2">Uncharacterized protein</fullName>
    </submittedName>
</protein>
<gene>
    <name evidence="2" type="ORF">DAPPUDRAFT_345434</name>
</gene>